<proteinExistence type="predicted"/>
<dbReference type="NCBIfam" id="TIGR04123">
    <property type="entry name" value="P_estr_lig_assc"/>
    <property type="match status" value="1"/>
</dbReference>
<dbReference type="PIRSF" id="PIRSF000887">
    <property type="entry name" value="Pesterase_MJ0037"/>
    <property type="match status" value="1"/>
</dbReference>
<reference evidence="2 3" key="1">
    <citation type="journal article" date="2017" name="Antonie Van Leeuwenhoek">
        <title>Rhizobium rhizosphaerae sp. nov., a novel species isolated from rice rhizosphere.</title>
        <authorList>
            <person name="Zhao J.J."/>
            <person name="Zhang J."/>
            <person name="Zhang R.J."/>
            <person name="Zhang C.W."/>
            <person name="Yin H.Q."/>
            <person name="Zhang X.X."/>
        </authorList>
    </citation>
    <scope>NUCLEOTIDE SEQUENCE [LARGE SCALE GENOMIC DNA]</scope>
    <source>
        <strain evidence="2 3">RD15</strain>
    </source>
</reference>
<dbReference type="InterPro" id="IPR026336">
    <property type="entry name" value="PdeM-like"/>
</dbReference>
<dbReference type="SUPFAM" id="SSF56300">
    <property type="entry name" value="Metallo-dependent phosphatases"/>
    <property type="match status" value="1"/>
</dbReference>
<dbReference type="EMBL" id="MSPX01000011">
    <property type="protein sequence ID" value="OQP85864.1"/>
    <property type="molecule type" value="Genomic_DNA"/>
</dbReference>
<dbReference type="PANTHER" id="PTHR39323:SF1">
    <property type="entry name" value="BLR1149 PROTEIN"/>
    <property type="match status" value="1"/>
</dbReference>
<name>A0ABX3PCQ2_9HYPH</name>
<dbReference type="InterPro" id="IPR029052">
    <property type="entry name" value="Metallo-depent_PP-like"/>
</dbReference>
<dbReference type="Pfam" id="PF00149">
    <property type="entry name" value="Metallophos"/>
    <property type="match status" value="1"/>
</dbReference>
<evidence type="ECO:0000259" key="1">
    <source>
        <dbReference type="Pfam" id="PF00149"/>
    </source>
</evidence>
<dbReference type="PANTHER" id="PTHR39323">
    <property type="entry name" value="BLR1149 PROTEIN"/>
    <property type="match status" value="1"/>
</dbReference>
<dbReference type="InterPro" id="IPR024173">
    <property type="entry name" value="Pesterase_MJ0037-like"/>
</dbReference>
<evidence type="ECO:0000313" key="3">
    <source>
        <dbReference type="Proteomes" id="UP000192652"/>
    </source>
</evidence>
<dbReference type="Gene3D" id="3.60.21.10">
    <property type="match status" value="1"/>
</dbReference>
<accession>A0ABX3PCQ2</accession>
<dbReference type="RefSeq" id="WP_081176619.1">
    <property type="nucleotide sequence ID" value="NZ_MSPX01000011.1"/>
</dbReference>
<feature type="domain" description="Calcineurin-like phosphoesterase" evidence="1">
    <location>
        <begin position="48"/>
        <end position="141"/>
    </location>
</feature>
<keyword evidence="3" id="KW-1185">Reference proteome</keyword>
<protein>
    <submittedName>
        <fullName evidence="2">Metallophosphatase</fullName>
    </submittedName>
</protein>
<gene>
    <name evidence="2" type="ORF">BTR14_13885</name>
</gene>
<dbReference type="InterPro" id="IPR004843">
    <property type="entry name" value="Calcineurin-like_PHP"/>
</dbReference>
<organism evidence="2 3">
    <name type="scientific">Xaviernesmea rhizosphaerae</name>
    <dbReference type="NCBI Taxonomy" id="1672749"/>
    <lineage>
        <taxon>Bacteria</taxon>
        <taxon>Pseudomonadati</taxon>
        <taxon>Pseudomonadota</taxon>
        <taxon>Alphaproteobacteria</taxon>
        <taxon>Hyphomicrobiales</taxon>
        <taxon>Rhizobiaceae</taxon>
        <taxon>Rhizobium/Agrobacterium group</taxon>
        <taxon>Xaviernesmea</taxon>
    </lineage>
</organism>
<dbReference type="Proteomes" id="UP000192652">
    <property type="component" value="Unassembled WGS sequence"/>
</dbReference>
<sequence>MPFSSAGPAPQAPGLNGPVPLFERILIQGVEALCDPSGALFLPAQAMLIVSDLHLERGAAFARRGSLLPPYDTLAQLARLEQVIARHDPKHVLSLGDTFHDRRGAAMMPMHFRERLDGIMRGREFIFILGNHDPDGVADLPGVVASVLHLDGLTFRHEPSAGQAPGEIAGHLHPSASVTRRGGTVRRPCFASDGQRLIMPAFGTLAGGLDLDHKTMRGLFDRRRLTAHLLGRDRVYSVRYDSLAG</sequence>
<comment type="caution">
    <text evidence="2">The sequence shown here is derived from an EMBL/GenBank/DDBJ whole genome shotgun (WGS) entry which is preliminary data.</text>
</comment>
<evidence type="ECO:0000313" key="2">
    <source>
        <dbReference type="EMBL" id="OQP85864.1"/>
    </source>
</evidence>